<feature type="domain" description="HTH arsR-type" evidence="4">
    <location>
        <begin position="7"/>
        <end position="100"/>
    </location>
</feature>
<evidence type="ECO:0000256" key="3">
    <source>
        <dbReference type="ARBA" id="ARBA00023163"/>
    </source>
</evidence>
<dbReference type="Proteomes" id="UP000739284">
    <property type="component" value="Unassembled WGS sequence"/>
</dbReference>
<name>A0ABS6LD28_9GAMM</name>
<keyword evidence="6" id="KW-1185">Reference proteome</keyword>
<evidence type="ECO:0000256" key="2">
    <source>
        <dbReference type="ARBA" id="ARBA00023125"/>
    </source>
</evidence>
<keyword evidence="2" id="KW-0238">DNA-binding</keyword>
<dbReference type="InterPro" id="IPR001845">
    <property type="entry name" value="HTH_ArsR_DNA-bd_dom"/>
</dbReference>
<gene>
    <name evidence="5" type="ORF">J1784_07415</name>
</gene>
<proteinExistence type="predicted"/>
<organism evidence="5 6">
    <name type="scientific">Rahnella ecdela</name>
    <dbReference type="NCBI Taxonomy" id="2816250"/>
    <lineage>
        <taxon>Bacteria</taxon>
        <taxon>Pseudomonadati</taxon>
        <taxon>Pseudomonadota</taxon>
        <taxon>Gammaproteobacteria</taxon>
        <taxon>Enterobacterales</taxon>
        <taxon>Yersiniaceae</taxon>
        <taxon>Rahnella</taxon>
    </lineage>
</organism>
<accession>A0ABS6LD28</accession>
<evidence type="ECO:0000256" key="1">
    <source>
        <dbReference type="ARBA" id="ARBA00023015"/>
    </source>
</evidence>
<keyword evidence="1" id="KW-0805">Transcription regulation</keyword>
<dbReference type="InterPro" id="IPR051081">
    <property type="entry name" value="HTH_MetalResp_TranReg"/>
</dbReference>
<dbReference type="CDD" id="cd00090">
    <property type="entry name" value="HTH_ARSR"/>
    <property type="match status" value="1"/>
</dbReference>
<dbReference type="EMBL" id="JAFMOY010000117">
    <property type="protein sequence ID" value="MBU9844837.1"/>
    <property type="molecule type" value="Genomic_DNA"/>
</dbReference>
<reference evidence="5 6" key="1">
    <citation type="submission" date="2021-03" db="EMBL/GenBank/DDBJ databases">
        <title>Five novel Rahnella species.</title>
        <authorList>
            <person name="Brady C."/>
            <person name="Asselin J."/>
            <person name="Beer S."/>
            <person name="Bruberg M.B."/>
            <person name="Crampton B."/>
            <person name="Venter S."/>
            <person name="Arnold D."/>
            <person name="Denman S."/>
        </authorList>
    </citation>
    <scope>NUCLEOTIDE SEQUENCE [LARGE SCALE GENOMIC DNA]</scope>
    <source>
        <strain evidence="5 6">FRB 231</strain>
    </source>
</reference>
<dbReference type="PANTHER" id="PTHR33154:SF12">
    <property type="entry name" value="TRANSCRIPTIONAL REGULATORY PROTEIN"/>
    <property type="match status" value="1"/>
</dbReference>
<dbReference type="RefSeq" id="WP_217148639.1">
    <property type="nucleotide sequence ID" value="NZ_JAFMOY010000117.1"/>
</dbReference>
<dbReference type="SMART" id="SM00418">
    <property type="entry name" value="HTH_ARSR"/>
    <property type="match status" value="1"/>
</dbReference>
<evidence type="ECO:0000313" key="5">
    <source>
        <dbReference type="EMBL" id="MBU9844837.1"/>
    </source>
</evidence>
<comment type="caution">
    <text evidence="5">The sequence shown here is derived from an EMBL/GenBank/DDBJ whole genome shotgun (WGS) entry which is preliminary data.</text>
</comment>
<dbReference type="Pfam" id="PF01022">
    <property type="entry name" value="HTH_5"/>
    <property type="match status" value="1"/>
</dbReference>
<sequence>MSRKYIHPNRDEVSLERVLFALSDPIRLNMVRMLASGARINSLSLGLGMPRSTITHHTRILREAGLTRTEPEGRNCWISLRQELIEDKFPGLLKIILKEQSLASEPDHT</sequence>
<dbReference type="InterPro" id="IPR011991">
    <property type="entry name" value="ArsR-like_HTH"/>
</dbReference>
<keyword evidence="3" id="KW-0804">Transcription</keyword>
<evidence type="ECO:0000259" key="4">
    <source>
        <dbReference type="PROSITE" id="PS50987"/>
    </source>
</evidence>
<dbReference type="PANTHER" id="PTHR33154">
    <property type="entry name" value="TRANSCRIPTIONAL REGULATOR, ARSR FAMILY"/>
    <property type="match status" value="1"/>
</dbReference>
<evidence type="ECO:0000313" key="6">
    <source>
        <dbReference type="Proteomes" id="UP000739284"/>
    </source>
</evidence>
<dbReference type="PROSITE" id="PS50987">
    <property type="entry name" value="HTH_ARSR_2"/>
    <property type="match status" value="1"/>
</dbReference>
<protein>
    <submittedName>
        <fullName evidence="5">Helix-turn-helix transcriptional regulator</fullName>
    </submittedName>
</protein>